<evidence type="ECO:0000256" key="1">
    <source>
        <dbReference type="ARBA" id="ARBA00004162"/>
    </source>
</evidence>
<evidence type="ECO:0000256" key="8">
    <source>
        <dbReference type="SAM" id="Phobius"/>
    </source>
</evidence>
<proteinExistence type="inferred from homology"/>
<dbReference type="InterPro" id="IPR003400">
    <property type="entry name" value="ExbD"/>
</dbReference>
<evidence type="ECO:0000256" key="2">
    <source>
        <dbReference type="ARBA" id="ARBA00005811"/>
    </source>
</evidence>
<gene>
    <name evidence="9" type="ORF">Q664_12880</name>
</gene>
<keyword evidence="7" id="KW-0653">Protein transport</keyword>
<keyword evidence="3" id="KW-1003">Cell membrane</keyword>
<dbReference type="PANTHER" id="PTHR30558">
    <property type="entry name" value="EXBD MEMBRANE COMPONENT OF PMF-DRIVEN MACROMOLECULE IMPORT SYSTEM"/>
    <property type="match status" value="1"/>
</dbReference>
<dbReference type="Gene3D" id="3.30.420.270">
    <property type="match status" value="1"/>
</dbReference>
<feature type="transmembrane region" description="Helical" evidence="8">
    <location>
        <begin position="20"/>
        <end position="39"/>
    </location>
</feature>
<evidence type="ECO:0000313" key="9">
    <source>
        <dbReference type="EMBL" id="KFA92751.1"/>
    </source>
</evidence>
<accession>A0A084SWB6</accession>
<evidence type="ECO:0000256" key="7">
    <source>
        <dbReference type="RuleBase" id="RU003879"/>
    </source>
</evidence>
<evidence type="ECO:0000256" key="3">
    <source>
        <dbReference type="ARBA" id="ARBA00022475"/>
    </source>
</evidence>
<dbReference type="AlphaFoldDB" id="A0A084SWB6"/>
<dbReference type="GO" id="GO:0005886">
    <property type="term" value="C:plasma membrane"/>
    <property type="evidence" value="ECO:0007669"/>
    <property type="project" value="UniProtKB-SubCell"/>
</dbReference>
<evidence type="ECO:0000256" key="4">
    <source>
        <dbReference type="ARBA" id="ARBA00022692"/>
    </source>
</evidence>
<dbReference type="Proteomes" id="UP000028547">
    <property type="component" value="Unassembled WGS sequence"/>
</dbReference>
<evidence type="ECO:0000313" key="10">
    <source>
        <dbReference type="Proteomes" id="UP000028547"/>
    </source>
</evidence>
<keyword evidence="5 8" id="KW-1133">Transmembrane helix</keyword>
<keyword evidence="7" id="KW-0813">Transport</keyword>
<comment type="similarity">
    <text evidence="2 7">Belongs to the ExbD/TolR family.</text>
</comment>
<dbReference type="EMBL" id="JPMI01000079">
    <property type="protein sequence ID" value="KFA92751.1"/>
    <property type="molecule type" value="Genomic_DNA"/>
</dbReference>
<sequence length="141" mass="15229">MGMSAGGSQGGPKSEINVTPLVDVVLVLLIIFMVVTPMLQRGKSVTLPKAAKVEEDKGGTNDPDPIILSVTMDKKMFVEQDEFDAAGLEAKLKDTLSYLPNKKILLKGDSALTVGDVRQVMEVTRKAKAKKIFLGVEELKN</sequence>
<comment type="subcellular location">
    <subcellularLocation>
        <location evidence="1">Cell membrane</location>
        <topology evidence="1">Single-pass membrane protein</topology>
    </subcellularLocation>
    <subcellularLocation>
        <location evidence="7">Cell membrane</location>
        <topology evidence="7">Single-pass type II membrane protein</topology>
    </subcellularLocation>
</comment>
<organism evidence="9 10">
    <name type="scientific">Archangium violaceum Cb vi76</name>
    <dbReference type="NCBI Taxonomy" id="1406225"/>
    <lineage>
        <taxon>Bacteria</taxon>
        <taxon>Pseudomonadati</taxon>
        <taxon>Myxococcota</taxon>
        <taxon>Myxococcia</taxon>
        <taxon>Myxococcales</taxon>
        <taxon>Cystobacterineae</taxon>
        <taxon>Archangiaceae</taxon>
        <taxon>Archangium</taxon>
    </lineage>
</organism>
<protein>
    <submittedName>
        <fullName evidence="9">Biopolymer transporter ExbD</fullName>
    </submittedName>
</protein>
<dbReference type="GO" id="GO:0015031">
    <property type="term" value="P:protein transport"/>
    <property type="evidence" value="ECO:0007669"/>
    <property type="project" value="UniProtKB-KW"/>
</dbReference>
<reference evidence="9 10" key="1">
    <citation type="submission" date="2014-07" db="EMBL/GenBank/DDBJ databases">
        <title>Draft Genome Sequence of Gephyronic Acid Producer, Cystobacter violaceus Strain Cb vi76.</title>
        <authorList>
            <person name="Stevens D.C."/>
            <person name="Young J."/>
            <person name="Carmichael R."/>
            <person name="Tan J."/>
            <person name="Taylor R.E."/>
        </authorList>
    </citation>
    <scope>NUCLEOTIDE SEQUENCE [LARGE SCALE GENOMIC DNA]</scope>
    <source>
        <strain evidence="9 10">Cb vi76</strain>
    </source>
</reference>
<dbReference type="GO" id="GO:0022857">
    <property type="term" value="F:transmembrane transporter activity"/>
    <property type="evidence" value="ECO:0007669"/>
    <property type="project" value="InterPro"/>
</dbReference>
<dbReference type="PANTHER" id="PTHR30558:SF7">
    <property type="entry name" value="TOL-PAL SYSTEM PROTEIN TOLR"/>
    <property type="match status" value="1"/>
</dbReference>
<dbReference type="RefSeq" id="WP_043394066.1">
    <property type="nucleotide sequence ID" value="NZ_JPMI01000079.1"/>
</dbReference>
<keyword evidence="4 7" id="KW-0812">Transmembrane</keyword>
<comment type="caution">
    <text evidence="9">The sequence shown here is derived from an EMBL/GenBank/DDBJ whole genome shotgun (WGS) entry which is preliminary data.</text>
</comment>
<evidence type="ECO:0000256" key="5">
    <source>
        <dbReference type="ARBA" id="ARBA00022989"/>
    </source>
</evidence>
<evidence type="ECO:0000256" key="6">
    <source>
        <dbReference type="ARBA" id="ARBA00023136"/>
    </source>
</evidence>
<dbReference type="Pfam" id="PF02472">
    <property type="entry name" value="ExbD"/>
    <property type="match status" value="1"/>
</dbReference>
<name>A0A084SWB6_9BACT</name>
<keyword evidence="6 8" id="KW-0472">Membrane</keyword>